<evidence type="ECO:0000313" key="4">
    <source>
        <dbReference type="EnsemblMetazoa" id="Aqu2.1.43598_001"/>
    </source>
</evidence>
<dbReference type="KEGG" id="aqu:100631976"/>
<dbReference type="InterPro" id="IPR017937">
    <property type="entry name" value="Thioredoxin_CS"/>
</dbReference>
<evidence type="ECO:0000256" key="1">
    <source>
        <dbReference type="PROSITE-ProRule" id="PRU00706"/>
    </source>
</evidence>
<proteinExistence type="inferred from homology"/>
<dbReference type="STRING" id="400682.A0A1X7VW18"/>
<keyword evidence="5" id="KW-1185">Reference proteome</keyword>
<dbReference type="GO" id="GO:0004550">
    <property type="term" value="F:nucleoside diphosphate kinase activity"/>
    <property type="evidence" value="ECO:0007669"/>
    <property type="project" value="InterPro"/>
</dbReference>
<organism evidence="4">
    <name type="scientific">Amphimedon queenslandica</name>
    <name type="common">Sponge</name>
    <dbReference type="NCBI Taxonomy" id="400682"/>
    <lineage>
        <taxon>Eukaryota</taxon>
        <taxon>Metazoa</taxon>
        <taxon>Porifera</taxon>
        <taxon>Demospongiae</taxon>
        <taxon>Heteroscleromorpha</taxon>
        <taxon>Haplosclerida</taxon>
        <taxon>Niphatidae</taxon>
        <taxon>Amphimedon</taxon>
    </lineage>
</organism>
<dbReference type="CDD" id="cd04416">
    <property type="entry name" value="NDPk_TX"/>
    <property type="match status" value="3"/>
</dbReference>
<dbReference type="InParanoid" id="A0A1X7VW18"/>
<feature type="binding site" evidence="1">
    <location>
        <position position="557"/>
    </location>
    <ligand>
        <name>ATP</name>
        <dbReference type="ChEBI" id="CHEBI:30616"/>
    </ligand>
</feature>
<feature type="active site" description="Pros-phosphohistidine intermediate" evidence="1">
    <location>
        <position position="560"/>
    </location>
</feature>
<dbReference type="EnsemblMetazoa" id="XM_011404828.2">
    <property type="protein sequence ID" value="XP_011403130.2"/>
    <property type="gene ID" value="LOC100631976"/>
</dbReference>
<dbReference type="SUPFAM" id="SSF54919">
    <property type="entry name" value="Nucleoside diphosphate kinase, NDK"/>
    <property type="match status" value="3"/>
</dbReference>
<feature type="active site" description="Pros-phosphohistidine intermediate" evidence="1">
    <location>
        <position position="280"/>
    </location>
</feature>
<name>A0A1X7VW18_AMPQE</name>
<dbReference type="PANTHER" id="PTHR46135:SF3">
    <property type="entry name" value="NME_NM23 FAMILY MEMBER 8"/>
    <property type="match status" value="1"/>
</dbReference>
<feature type="binding site" evidence="1">
    <location>
        <position position="547"/>
    </location>
    <ligand>
        <name>ATP</name>
        <dbReference type="ChEBI" id="CHEBI:30616"/>
    </ligand>
</feature>
<dbReference type="PROSITE" id="PS00194">
    <property type="entry name" value="THIOREDOXIN_1"/>
    <property type="match status" value="1"/>
</dbReference>
<dbReference type="GO" id="GO:0006183">
    <property type="term" value="P:GTP biosynthetic process"/>
    <property type="evidence" value="ECO:0007669"/>
    <property type="project" value="InterPro"/>
</dbReference>
<reference evidence="4" key="2">
    <citation type="submission" date="2017-05" db="UniProtKB">
        <authorList>
            <consortium name="EnsemblMetazoa"/>
        </authorList>
    </citation>
    <scope>IDENTIFICATION</scope>
</reference>
<feature type="domain" description="Nucleoside diphosphate kinase-like" evidence="3">
    <location>
        <begin position="445"/>
        <end position="583"/>
    </location>
</feature>
<dbReference type="InterPro" id="IPR036850">
    <property type="entry name" value="NDK-like_dom_sf"/>
</dbReference>
<feature type="binding site" evidence="1">
    <location>
        <position position="533"/>
    </location>
    <ligand>
        <name>ATP</name>
        <dbReference type="ChEBI" id="CHEBI:30616"/>
    </ligand>
</feature>
<dbReference type="PANTHER" id="PTHR46135">
    <property type="entry name" value="NME/NM23 FAMILY MEMBER 8"/>
    <property type="match status" value="1"/>
</dbReference>
<dbReference type="Pfam" id="PF00085">
    <property type="entry name" value="Thioredoxin"/>
    <property type="match status" value="1"/>
</dbReference>
<dbReference type="PROSITE" id="PS51374">
    <property type="entry name" value="NDPK_LIKE"/>
    <property type="match status" value="3"/>
</dbReference>
<dbReference type="PRINTS" id="PR01243">
    <property type="entry name" value="NUCDPKINASE"/>
</dbReference>
<feature type="binding site" evidence="1">
    <location>
        <position position="527"/>
    </location>
    <ligand>
        <name>ATP</name>
        <dbReference type="ChEBI" id="CHEBI:30616"/>
    </ligand>
</feature>
<evidence type="ECO:0000313" key="5">
    <source>
        <dbReference type="Proteomes" id="UP000007879"/>
    </source>
</evidence>
<dbReference type="GO" id="GO:0006241">
    <property type="term" value="P:CTP biosynthetic process"/>
    <property type="evidence" value="ECO:0007669"/>
    <property type="project" value="InterPro"/>
</dbReference>
<dbReference type="Pfam" id="PF00334">
    <property type="entry name" value="NDK"/>
    <property type="match status" value="2"/>
</dbReference>
<dbReference type="Gene3D" id="3.30.70.141">
    <property type="entry name" value="Nucleoside diphosphate kinase-like domain"/>
    <property type="match status" value="3"/>
</dbReference>
<sequence length="596" mass="66850">MPGKKQIQLQENLETQEQWNNFISKEGLAVVDVYSGWCGPCKAIVSLFRRLKNEIGDDLLRFGLAKSDNVEDLEKYRNKSEPCFLMYSAGVLVGVVHGAQGPLLEKTLKDKLEHEHKVLKGEVERIAVVDEALGEVIVIPGDEEEEEEEVEPEPEPVKKQVTVLVIKPDAVRAGQTDDIIEKLKEKGYEILTQEERQLTKEEAAEFYKQHEDKDHFEELIDFMSSGPCMTLVLSKGDTGEGVIQEVRDFLGPKDVEKAKEESPDSLRALYGTDNKENALHASDSHETAARELAFFFPKFDVPGAGPTIQRTLALIRPLALQEHKDAILTKIEEAGFKIALSKELTLTKEQAAEFYKDQQDKDYFDSLCTHMSSGPVLALCLARQDAITRWRELIGPTELDKAKEDSPESLRAQYAPVDDNIPFNQLHGTDSEVETTKELEFFFPTQQTVAVVKPNALSEKENIVKKIEESGFKVSLSKEQQLTKEIAEQLYADHKDSEFFNELTDFMSSGPSLFMVLTREDAVMGWRALMGPTDPEEAKQSQPESLRALFGEDKLKNAVHGSSNVENAAKIIPVVFGEEAIATDNNEDETQQQTTD</sequence>
<dbReference type="AlphaFoldDB" id="A0A1X7VW18"/>
<feature type="binding site" evidence="1">
    <location>
        <position position="453"/>
    </location>
    <ligand>
        <name>ATP</name>
        <dbReference type="ChEBI" id="CHEBI:30616"/>
    </ligand>
</feature>
<accession>A0A1X7VW18</accession>
<dbReference type="EnsemblMetazoa" id="Aqu2.1.43598_001">
    <property type="protein sequence ID" value="Aqu2.1.43598_001"/>
    <property type="gene ID" value="Aqu2.1.43598"/>
</dbReference>
<dbReference type="SMART" id="SM00562">
    <property type="entry name" value="NDK"/>
    <property type="match status" value="3"/>
</dbReference>
<dbReference type="InterPro" id="IPR051766">
    <property type="entry name" value="TXND_domain-containing"/>
</dbReference>
<reference evidence="5" key="1">
    <citation type="journal article" date="2010" name="Nature">
        <title>The Amphimedon queenslandica genome and the evolution of animal complexity.</title>
        <authorList>
            <person name="Srivastava M."/>
            <person name="Simakov O."/>
            <person name="Chapman J."/>
            <person name="Fahey B."/>
            <person name="Gauthier M.E."/>
            <person name="Mitros T."/>
            <person name="Richards G.S."/>
            <person name="Conaco C."/>
            <person name="Dacre M."/>
            <person name="Hellsten U."/>
            <person name="Larroux C."/>
            <person name="Putnam N.H."/>
            <person name="Stanke M."/>
            <person name="Adamska M."/>
            <person name="Darling A."/>
            <person name="Degnan S.M."/>
            <person name="Oakley T.H."/>
            <person name="Plachetzki D.C."/>
            <person name="Zhai Y."/>
            <person name="Adamski M."/>
            <person name="Calcino A."/>
            <person name="Cummins S.F."/>
            <person name="Goodstein D.M."/>
            <person name="Harris C."/>
            <person name="Jackson D.J."/>
            <person name="Leys S.P."/>
            <person name="Shu S."/>
            <person name="Woodcroft B.J."/>
            <person name="Vervoort M."/>
            <person name="Kosik K.S."/>
            <person name="Manning G."/>
            <person name="Degnan B.M."/>
            <person name="Rokhsar D.S."/>
        </authorList>
    </citation>
    <scope>NUCLEOTIDE SEQUENCE [LARGE SCALE GENOMIC DNA]</scope>
</reference>
<dbReference type="Gene3D" id="3.40.30.10">
    <property type="entry name" value="Glutaredoxin"/>
    <property type="match status" value="1"/>
</dbReference>
<feature type="domain" description="Nucleoside diphosphate kinase-like" evidence="3">
    <location>
        <begin position="308"/>
        <end position="444"/>
    </location>
</feature>
<dbReference type="InterPro" id="IPR013766">
    <property type="entry name" value="Thioredoxin_domain"/>
</dbReference>
<dbReference type="InterPro" id="IPR036249">
    <property type="entry name" value="Thioredoxin-like_sf"/>
</dbReference>
<comment type="caution">
    <text evidence="1">Lacks conserved residue(s) required for the propagation of feature annotation.</text>
</comment>
<dbReference type="Proteomes" id="UP000007879">
    <property type="component" value="Unassembled WGS sequence"/>
</dbReference>
<dbReference type="eggNOG" id="KOG0888">
    <property type="taxonomic scope" value="Eukaryota"/>
</dbReference>
<dbReference type="OrthoDB" id="10263751at2759"/>
<dbReference type="GO" id="GO:0006228">
    <property type="term" value="P:UTP biosynthetic process"/>
    <property type="evidence" value="ECO:0007669"/>
    <property type="project" value="InterPro"/>
</dbReference>
<comment type="similarity">
    <text evidence="1 2">Belongs to the NDK family.</text>
</comment>
<evidence type="ECO:0000259" key="3">
    <source>
        <dbReference type="SMART" id="SM00562"/>
    </source>
</evidence>
<feature type="binding site" evidence="1">
    <location>
        <position position="499"/>
    </location>
    <ligand>
        <name>ATP</name>
        <dbReference type="ChEBI" id="CHEBI:30616"/>
    </ligand>
</feature>
<dbReference type="InterPro" id="IPR034907">
    <property type="entry name" value="NDK-like_dom"/>
</dbReference>
<dbReference type="InterPro" id="IPR001564">
    <property type="entry name" value="Nucleoside_diP_kinase"/>
</dbReference>
<evidence type="ECO:0000256" key="2">
    <source>
        <dbReference type="RuleBase" id="RU004011"/>
    </source>
</evidence>
<gene>
    <name evidence="4" type="primary">100631976</name>
</gene>
<dbReference type="SUPFAM" id="SSF52833">
    <property type="entry name" value="Thioredoxin-like"/>
    <property type="match status" value="1"/>
</dbReference>
<protein>
    <recommendedName>
        <fullName evidence="3">Nucleoside diphosphate kinase-like domain-containing protein</fullName>
    </recommendedName>
</protein>
<dbReference type="CDD" id="cd02948">
    <property type="entry name" value="TRX_NDPK"/>
    <property type="match status" value="1"/>
</dbReference>
<feature type="domain" description="Nucleoside diphosphate kinase-like" evidence="3">
    <location>
        <begin position="159"/>
        <end position="303"/>
    </location>
</feature>
<feature type="active site" description="Pros-phosphohistidine intermediate" evidence="1">
    <location>
        <position position="427"/>
    </location>
</feature>